<keyword evidence="5" id="KW-1185">Reference proteome</keyword>
<dbReference type="Proteomes" id="UP000315577">
    <property type="component" value="Unassembled WGS sequence"/>
</dbReference>
<evidence type="ECO:0000313" key="5">
    <source>
        <dbReference type="Proteomes" id="UP000315577"/>
    </source>
</evidence>
<protein>
    <submittedName>
        <fullName evidence="3">VanZ like family protein</fullName>
    </submittedName>
    <submittedName>
        <fullName evidence="2">VanZ like protein</fullName>
    </submittedName>
</protein>
<evidence type="ECO:0000313" key="2">
    <source>
        <dbReference type="EMBL" id="TCS97844.1"/>
    </source>
</evidence>
<feature type="domain" description="VanZ-like" evidence="1">
    <location>
        <begin position="29"/>
        <end position="103"/>
    </location>
</feature>
<organism evidence="2 4">
    <name type="scientific">Tepidimonas ignava</name>
    <dbReference type="NCBI Taxonomy" id="114249"/>
    <lineage>
        <taxon>Bacteria</taxon>
        <taxon>Pseudomonadati</taxon>
        <taxon>Pseudomonadota</taxon>
        <taxon>Betaproteobacteria</taxon>
        <taxon>Burkholderiales</taxon>
        <taxon>Tepidimonas</taxon>
    </lineage>
</organism>
<sequence>MWRGLFLLWAGGVTVLSLTPVQHLPPQVFDVWDKAQHALAFAALAVLARLAWPQAHTAKVVLALLAHGAAIEVAQAATGWRHGDVADWIADAVGVALGWVGLTVARGLSATWRATRG</sequence>
<accession>A0A4R3LHC8</accession>
<gene>
    <name evidence="2" type="ORF">EDC36_10751</name>
    <name evidence="3" type="ORF">Tigna_00400</name>
</gene>
<comment type="caution">
    <text evidence="2">The sequence shown here is derived from an EMBL/GenBank/DDBJ whole genome shotgun (WGS) entry which is preliminary data.</text>
</comment>
<dbReference type="PANTHER" id="PTHR28008:SF1">
    <property type="entry name" value="DOMAIN PROTEIN, PUTATIVE (AFU_ORTHOLOGUE AFUA_3G10980)-RELATED"/>
    <property type="match status" value="1"/>
</dbReference>
<dbReference type="Proteomes" id="UP000295536">
    <property type="component" value="Unassembled WGS sequence"/>
</dbReference>
<name>A0A4R3LHC8_9BURK</name>
<dbReference type="NCBIfam" id="NF037970">
    <property type="entry name" value="vanZ_1"/>
    <property type="match status" value="1"/>
</dbReference>
<evidence type="ECO:0000313" key="3">
    <source>
        <dbReference type="EMBL" id="TSE23706.1"/>
    </source>
</evidence>
<dbReference type="Pfam" id="PF04892">
    <property type="entry name" value="VanZ"/>
    <property type="match status" value="1"/>
</dbReference>
<dbReference type="EMBL" id="VJNC01000002">
    <property type="protein sequence ID" value="TSE23706.1"/>
    <property type="molecule type" value="Genomic_DNA"/>
</dbReference>
<proteinExistence type="predicted"/>
<dbReference type="EMBL" id="SMAH01000007">
    <property type="protein sequence ID" value="TCS97844.1"/>
    <property type="molecule type" value="Genomic_DNA"/>
</dbReference>
<dbReference type="InterPro" id="IPR006976">
    <property type="entry name" value="VanZ-like"/>
</dbReference>
<reference evidence="3 5" key="2">
    <citation type="submission" date="2019-07" db="EMBL/GenBank/DDBJ databases">
        <title>Tepidimonas ignava SPS-1037 draft genome.</title>
        <authorList>
            <person name="Da Costa M.S."/>
            <person name="Froufe H.J.C."/>
            <person name="Egas C."/>
            <person name="Albuquerque L."/>
        </authorList>
    </citation>
    <scope>NUCLEOTIDE SEQUENCE [LARGE SCALE GENOMIC DNA]</scope>
    <source>
        <strain evidence="3 5">SPS-1037</strain>
    </source>
</reference>
<evidence type="ECO:0000313" key="4">
    <source>
        <dbReference type="Proteomes" id="UP000295536"/>
    </source>
</evidence>
<evidence type="ECO:0000259" key="1">
    <source>
        <dbReference type="Pfam" id="PF04892"/>
    </source>
</evidence>
<reference evidence="2 4" key="1">
    <citation type="submission" date="2019-03" db="EMBL/GenBank/DDBJ databases">
        <title>Genomic Encyclopedia of Type Strains, Phase IV (KMG-IV): sequencing the most valuable type-strain genomes for metagenomic binning, comparative biology and taxonomic classification.</title>
        <authorList>
            <person name="Goeker M."/>
        </authorList>
    </citation>
    <scope>NUCLEOTIDE SEQUENCE [LARGE SCALE GENOMIC DNA]</scope>
    <source>
        <strain evidence="2 4">DSM 12034</strain>
    </source>
</reference>
<dbReference type="AlphaFoldDB" id="A0A4R3LHC8"/>
<dbReference type="PANTHER" id="PTHR28008">
    <property type="entry name" value="DOMAIN PROTEIN, PUTATIVE (AFU_ORTHOLOGUE AFUA_3G10980)-RELATED"/>
    <property type="match status" value="1"/>
</dbReference>